<dbReference type="EMBL" id="BAAANY010000037">
    <property type="protein sequence ID" value="GAA1711422.1"/>
    <property type="molecule type" value="Genomic_DNA"/>
</dbReference>
<evidence type="ECO:0000256" key="3">
    <source>
        <dbReference type="ARBA" id="ARBA00022475"/>
    </source>
</evidence>
<keyword evidence="6 7" id="KW-0472">Membrane</keyword>
<feature type="transmembrane region" description="Helical" evidence="7">
    <location>
        <begin position="286"/>
        <end position="309"/>
    </location>
</feature>
<name>A0ABN2ITE4_9ACTN</name>
<accession>A0ABN2ITE4</accession>
<evidence type="ECO:0000256" key="2">
    <source>
        <dbReference type="ARBA" id="ARBA00022448"/>
    </source>
</evidence>
<proteinExistence type="inferred from homology"/>
<dbReference type="CDD" id="cd06261">
    <property type="entry name" value="TM_PBP2"/>
    <property type="match status" value="1"/>
</dbReference>
<feature type="domain" description="ABC transmembrane type-1" evidence="8">
    <location>
        <begin position="99"/>
        <end position="309"/>
    </location>
</feature>
<evidence type="ECO:0000259" key="8">
    <source>
        <dbReference type="PROSITE" id="PS50928"/>
    </source>
</evidence>
<dbReference type="InterPro" id="IPR035906">
    <property type="entry name" value="MetI-like_sf"/>
</dbReference>
<keyword evidence="5 7" id="KW-1133">Transmembrane helix</keyword>
<dbReference type="Gene3D" id="1.10.3720.10">
    <property type="entry name" value="MetI-like"/>
    <property type="match status" value="1"/>
</dbReference>
<evidence type="ECO:0000313" key="9">
    <source>
        <dbReference type="EMBL" id="GAA1711422.1"/>
    </source>
</evidence>
<feature type="transmembrane region" description="Helical" evidence="7">
    <location>
        <begin position="240"/>
        <end position="266"/>
    </location>
</feature>
<protein>
    <submittedName>
        <fullName evidence="9">ABC transporter permease</fullName>
    </submittedName>
</protein>
<dbReference type="InterPro" id="IPR045621">
    <property type="entry name" value="BPD_transp_1_N"/>
</dbReference>
<organism evidence="9 10">
    <name type="scientific">Fodinicola feengrottensis</name>
    <dbReference type="NCBI Taxonomy" id="435914"/>
    <lineage>
        <taxon>Bacteria</taxon>
        <taxon>Bacillati</taxon>
        <taxon>Actinomycetota</taxon>
        <taxon>Actinomycetes</taxon>
        <taxon>Mycobacteriales</taxon>
        <taxon>Fodinicola</taxon>
    </lineage>
</organism>
<evidence type="ECO:0000256" key="6">
    <source>
        <dbReference type="ARBA" id="ARBA00023136"/>
    </source>
</evidence>
<gene>
    <name evidence="9" type="ORF">GCM10009765_70800</name>
</gene>
<evidence type="ECO:0000313" key="10">
    <source>
        <dbReference type="Proteomes" id="UP001500618"/>
    </source>
</evidence>
<evidence type="ECO:0000256" key="7">
    <source>
        <dbReference type="RuleBase" id="RU363032"/>
    </source>
</evidence>
<dbReference type="PROSITE" id="PS50928">
    <property type="entry name" value="ABC_TM1"/>
    <property type="match status" value="1"/>
</dbReference>
<dbReference type="PANTHER" id="PTHR43163:SF6">
    <property type="entry name" value="DIPEPTIDE TRANSPORT SYSTEM PERMEASE PROTEIN DPPB-RELATED"/>
    <property type="match status" value="1"/>
</dbReference>
<comment type="subcellular location">
    <subcellularLocation>
        <location evidence="1 7">Cell membrane</location>
        <topology evidence="1 7">Multi-pass membrane protein</topology>
    </subcellularLocation>
</comment>
<keyword evidence="10" id="KW-1185">Reference proteome</keyword>
<dbReference type="PANTHER" id="PTHR43163">
    <property type="entry name" value="DIPEPTIDE TRANSPORT SYSTEM PERMEASE PROTEIN DPPB-RELATED"/>
    <property type="match status" value="1"/>
</dbReference>
<feature type="transmembrane region" description="Helical" evidence="7">
    <location>
        <begin position="138"/>
        <end position="166"/>
    </location>
</feature>
<sequence>MSLRYLGGRLLGTVVTLLGVAVVVFVVLRALPGDTITAKLGTESANLDAGQLAALRHFYGLDRPLPLQFFSWLGGVLTGNLGVSLDTGTPVSTLVAGALPVTVELAVLAMLIATPIGVLAGMLAAGRPGRLRDLSVQGAGLLGLALPEFVLASLCVAALAAVFAYFPDPGTYVPLTTSIGGNLSQLLYPALVLAVGLAANIMRTTRSAYLEAAGADFVRTAKGKGLAGQRIRFRHILPNAGIPIVTMVGIQFGYLLGGTVIVEQIFALPGLGRLLLNGILQQDYAIVQGTTLLVATAFVLVNFGVDLAYRLLDPRTRLGTS</sequence>
<dbReference type="RefSeq" id="WP_344314498.1">
    <property type="nucleotide sequence ID" value="NZ_BAAANY010000037.1"/>
</dbReference>
<comment type="similarity">
    <text evidence="7">Belongs to the binding-protein-dependent transport system permease family.</text>
</comment>
<reference evidence="9 10" key="1">
    <citation type="journal article" date="2019" name="Int. J. Syst. Evol. Microbiol.">
        <title>The Global Catalogue of Microorganisms (GCM) 10K type strain sequencing project: providing services to taxonomists for standard genome sequencing and annotation.</title>
        <authorList>
            <consortium name="The Broad Institute Genomics Platform"/>
            <consortium name="The Broad Institute Genome Sequencing Center for Infectious Disease"/>
            <person name="Wu L."/>
            <person name="Ma J."/>
        </authorList>
    </citation>
    <scope>NUCLEOTIDE SEQUENCE [LARGE SCALE GENOMIC DNA]</scope>
    <source>
        <strain evidence="9 10">JCM 14718</strain>
    </source>
</reference>
<keyword evidence="3" id="KW-1003">Cell membrane</keyword>
<keyword evidence="2 7" id="KW-0813">Transport</keyword>
<evidence type="ECO:0000256" key="5">
    <source>
        <dbReference type="ARBA" id="ARBA00022989"/>
    </source>
</evidence>
<dbReference type="SUPFAM" id="SSF161098">
    <property type="entry name" value="MetI-like"/>
    <property type="match status" value="1"/>
</dbReference>
<comment type="caution">
    <text evidence="9">The sequence shown here is derived from an EMBL/GenBank/DDBJ whole genome shotgun (WGS) entry which is preliminary data.</text>
</comment>
<evidence type="ECO:0000256" key="1">
    <source>
        <dbReference type="ARBA" id="ARBA00004651"/>
    </source>
</evidence>
<dbReference type="InterPro" id="IPR000515">
    <property type="entry name" value="MetI-like"/>
</dbReference>
<feature type="transmembrane region" description="Helical" evidence="7">
    <location>
        <begin position="186"/>
        <end position="202"/>
    </location>
</feature>
<feature type="transmembrane region" description="Helical" evidence="7">
    <location>
        <begin position="6"/>
        <end position="31"/>
    </location>
</feature>
<evidence type="ECO:0000256" key="4">
    <source>
        <dbReference type="ARBA" id="ARBA00022692"/>
    </source>
</evidence>
<keyword evidence="4 7" id="KW-0812">Transmembrane</keyword>
<dbReference type="Proteomes" id="UP001500618">
    <property type="component" value="Unassembled WGS sequence"/>
</dbReference>
<feature type="transmembrane region" description="Helical" evidence="7">
    <location>
        <begin position="105"/>
        <end position="126"/>
    </location>
</feature>
<dbReference type="Pfam" id="PF19300">
    <property type="entry name" value="BPD_transp_1_N"/>
    <property type="match status" value="1"/>
</dbReference>
<dbReference type="Pfam" id="PF00528">
    <property type="entry name" value="BPD_transp_1"/>
    <property type="match status" value="1"/>
</dbReference>